<evidence type="ECO:0008006" key="4">
    <source>
        <dbReference type="Google" id="ProtNLM"/>
    </source>
</evidence>
<reference evidence="2" key="1">
    <citation type="submission" date="2022-09" db="EMBL/GenBank/DDBJ databases">
        <authorList>
            <person name="Li Z.-J."/>
        </authorList>
    </citation>
    <scope>NUCLEOTIDE SEQUENCE</scope>
    <source>
        <strain evidence="2">TGB11</strain>
    </source>
</reference>
<feature type="region of interest" description="Disordered" evidence="1">
    <location>
        <begin position="27"/>
        <end position="48"/>
    </location>
</feature>
<dbReference type="AlphaFoldDB" id="A0AA47KN78"/>
<evidence type="ECO:0000256" key="1">
    <source>
        <dbReference type="SAM" id="MobiDB-lite"/>
    </source>
</evidence>
<protein>
    <recommendedName>
        <fullName evidence="4">DUF5363 family protein</fullName>
    </recommendedName>
</protein>
<feature type="compositionally biased region" description="Basic and acidic residues" evidence="1">
    <location>
        <begin position="27"/>
        <end position="38"/>
    </location>
</feature>
<sequence>MMIARIKRWVARYDAWCQQMGLGEDNRRSCVPIKRSEKTPSTPTSQHD</sequence>
<proteinExistence type="predicted"/>
<dbReference type="RefSeq" id="WP_158020658.1">
    <property type="nucleotide sequence ID" value="NZ_CP114586.1"/>
</dbReference>
<dbReference type="EMBL" id="CP114588">
    <property type="protein sequence ID" value="WBA09991.1"/>
    <property type="molecule type" value="Genomic_DNA"/>
</dbReference>
<evidence type="ECO:0000313" key="2">
    <source>
        <dbReference type="EMBL" id="WBA09991.1"/>
    </source>
</evidence>
<gene>
    <name evidence="2" type="ORF">N8M53_10425</name>
</gene>
<evidence type="ECO:0000313" key="3">
    <source>
        <dbReference type="Proteomes" id="UP001164748"/>
    </source>
</evidence>
<organism evidence="2 3">
    <name type="scientific">Salinivibrio kushneri</name>
    <dbReference type="NCBI Taxonomy" id="1908198"/>
    <lineage>
        <taxon>Bacteria</taxon>
        <taxon>Pseudomonadati</taxon>
        <taxon>Pseudomonadota</taxon>
        <taxon>Gammaproteobacteria</taxon>
        <taxon>Vibrionales</taxon>
        <taxon>Vibrionaceae</taxon>
        <taxon>Salinivibrio</taxon>
    </lineage>
</organism>
<name>A0AA47KN78_9GAMM</name>
<dbReference type="Proteomes" id="UP001164748">
    <property type="component" value="Chromosome"/>
</dbReference>
<accession>A0AA47KN78</accession>
<feature type="compositionally biased region" description="Polar residues" evidence="1">
    <location>
        <begin position="39"/>
        <end position="48"/>
    </location>
</feature>